<proteinExistence type="predicted"/>
<evidence type="ECO:0000256" key="3">
    <source>
        <dbReference type="SAM" id="MobiDB-lite"/>
    </source>
</evidence>
<dbReference type="InterPro" id="IPR036873">
    <property type="entry name" value="Rhodanese-like_dom_sf"/>
</dbReference>
<keyword evidence="2" id="KW-0677">Repeat</keyword>
<dbReference type="InterPro" id="IPR045078">
    <property type="entry name" value="TST/MPST-like"/>
</dbReference>
<dbReference type="Pfam" id="PF00581">
    <property type="entry name" value="Rhodanese"/>
    <property type="match status" value="2"/>
</dbReference>
<dbReference type="PROSITE" id="PS50206">
    <property type="entry name" value="RHODANESE_3"/>
    <property type="match status" value="2"/>
</dbReference>
<dbReference type="PANTHER" id="PTHR11364:SF27">
    <property type="entry name" value="SULFURTRANSFERASE"/>
    <property type="match status" value="1"/>
</dbReference>
<evidence type="ECO:0000256" key="1">
    <source>
        <dbReference type="ARBA" id="ARBA00022679"/>
    </source>
</evidence>
<evidence type="ECO:0000313" key="6">
    <source>
        <dbReference type="Proteomes" id="UP000235388"/>
    </source>
</evidence>
<dbReference type="InterPro" id="IPR001763">
    <property type="entry name" value="Rhodanese-like_dom"/>
</dbReference>
<dbReference type="PANTHER" id="PTHR11364">
    <property type="entry name" value="THIOSULFATE SULFERTANSFERASE"/>
    <property type="match status" value="1"/>
</dbReference>
<dbReference type="STRING" id="200324.A0A2N5SDV3"/>
<gene>
    <name evidence="5" type="ORF">PCANC_21855</name>
</gene>
<feature type="region of interest" description="Disordered" evidence="3">
    <location>
        <begin position="236"/>
        <end position="255"/>
    </location>
</feature>
<dbReference type="SMART" id="SM00450">
    <property type="entry name" value="RHOD"/>
    <property type="match status" value="2"/>
</dbReference>
<dbReference type="GO" id="GO:0004792">
    <property type="term" value="F:thiosulfate-cyanide sulfurtransferase activity"/>
    <property type="evidence" value="ECO:0007669"/>
    <property type="project" value="TreeGrafter"/>
</dbReference>
<feature type="domain" description="Rhodanese" evidence="4">
    <location>
        <begin position="224"/>
        <end position="357"/>
    </location>
</feature>
<protein>
    <recommendedName>
        <fullName evidence="4">Rhodanese domain-containing protein</fullName>
    </recommendedName>
</protein>
<evidence type="ECO:0000313" key="5">
    <source>
        <dbReference type="EMBL" id="PLW11379.1"/>
    </source>
</evidence>
<dbReference type="Proteomes" id="UP000235388">
    <property type="component" value="Unassembled WGS sequence"/>
</dbReference>
<reference evidence="5 6" key="1">
    <citation type="submission" date="2017-11" db="EMBL/GenBank/DDBJ databases">
        <title>De novo assembly and phasing of dikaryotic genomes from two isolates of Puccinia coronata f. sp. avenae, the causal agent of oat crown rust.</title>
        <authorList>
            <person name="Miller M.E."/>
            <person name="Zhang Y."/>
            <person name="Omidvar V."/>
            <person name="Sperschneider J."/>
            <person name="Schwessinger B."/>
            <person name="Raley C."/>
            <person name="Palmer J.M."/>
            <person name="Garnica D."/>
            <person name="Upadhyaya N."/>
            <person name="Rathjen J."/>
            <person name="Taylor J.M."/>
            <person name="Park R.F."/>
            <person name="Dodds P.N."/>
            <person name="Hirsch C.D."/>
            <person name="Kianian S.F."/>
            <person name="Figueroa M."/>
        </authorList>
    </citation>
    <scope>NUCLEOTIDE SEQUENCE [LARGE SCALE GENOMIC DNA]</scope>
    <source>
        <strain evidence="5">12NC29</strain>
    </source>
</reference>
<accession>A0A2N5SDV3</accession>
<comment type="caution">
    <text evidence="5">The sequence shown here is derived from an EMBL/GenBank/DDBJ whole genome shotgun (WGS) entry which is preliminary data.</text>
</comment>
<dbReference type="OrthoDB" id="270167at2759"/>
<evidence type="ECO:0000256" key="2">
    <source>
        <dbReference type="ARBA" id="ARBA00022737"/>
    </source>
</evidence>
<sequence length="365" mass="40530">MTIHLISASLWPHFALRNRPSQRLTLASAGAKLFSTSKMMLGKPQVTLVSPQEVQAHGLGNYTMLDSSFHLPNSGRSAADEFTRGPRLPHARLFDHELIADPSYTVSPDSNTKLGHMQPDQPTFKSHMQRLGLARDDHLLVYDSVGIFSAPRAAWLLNAYGHPKVSVLDGGLPRWIKENCPVETGPPIEPKESEYDLAGFDESVAREKVVSYAHLVRNFKDTPDEQRMTVFDARPRGRFLGTDPEPRPGLSSGHMPNSVSLPFTCLLTQPSESEPYRKYLSPDRLEQVFLDVLNHDHAKWEKIKQGQSGVIVSCGSGMTACIIWLALRLANPSAPQLVKLYDESWTGYALRKDAQIIKQSVNAAA</sequence>
<organism evidence="5 6">
    <name type="scientific">Puccinia coronata f. sp. avenae</name>
    <dbReference type="NCBI Taxonomy" id="200324"/>
    <lineage>
        <taxon>Eukaryota</taxon>
        <taxon>Fungi</taxon>
        <taxon>Dikarya</taxon>
        <taxon>Basidiomycota</taxon>
        <taxon>Pucciniomycotina</taxon>
        <taxon>Pucciniomycetes</taxon>
        <taxon>Pucciniales</taxon>
        <taxon>Pucciniaceae</taxon>
        <taxon>Puccinia</taxon>
    </lineage>
</organism>
<dbReference type="EMBL" id="PGCJ01001022">
    <property type="protein sequence ID" value="PLW11379.1"/>
    <property type="molecule type" value="Genomic_DNA"/>
</dbReference>
<dbReference type="SUPFAM" id="SSF52821">
    <property type="entry name" value="Rhodanese/Cell cycle control phosphatase"/>
    <property type="match status" value="2"/>
</dbReference>
<keyword evidence="6" id="KW-1185">Reference proteome</keyword>
<dbReference type="CDD" id="cd01449">
    <property type="entry name" value="TST_Repeat_2"/>
    <property type="match status" value="1"/>
</dbReference>
<dbReference type="AlphaFoldDB" id="A0A2N5SDV3"/>
<keyword evidence="1" id="KW-0808">Transferase</keyword>
<dbReference type="GO" id="GO:0005739">
    <property type="term" value="C:mitochondrion"/>
    <property type="evidence" value="ECO:0007669"/>
    <property type="project" value="TreeGrafter"/>
</dbReference>
<evidence type="ECO:0000259" key="4">
    <source>
        <dbReference type="PROSITE" id="PS50206"/>
    </source>
</evidence>
<feature type="domain" description="Rhodanese" evidence="4">
    <location>
        <begin position="58"/>
        <end position="184"/>
    </location>
</feature>
<name>A0A2N5SDV3_9BASI</name>
<dbReference type="CDD" id="cd01448">
    <property type="entry name" value="TST_Repeat_1"/>
    <property type="match status" value="1"/>
</dbReference>
<dbReference type="Gene3D" id="3.40.250.10">
    <property type="entry name" value="Rhodanese-like domain"/>
    <property type="match status" value="2"/>
</dbReference>